<evidence type="ECO:0000313" key="5">
    <source>
        <dbReference type="EMBL" id="KKM64476.1"/>
    </source>
</evidence>
<dbReference type="InterPro" id="IPR033690">
    <property type="entry name" value="Adenylat_kinase_CS"/>
</dbReference>
<dbReference type="FunFam" id="3.40.50.300:FF:000106">
    <property type="entry name" value="Adenylate kinase mitochondrial"/>
    <property type="match status" value="1"/>
</dbReference>
<sequence length="215" mass="24708">MHLVLLGAPGAGKGTQVERLKGKLGLVHIAAGDLLRKAVKERTLLGQKAENFIKEGRLVSDDIVLELLEDEIREEKKGFVLDGFPRNLFQAKKLDEILHRENRRLDLVINLEVKESTIIERLSRRLVCSSCGRIYKRENLGDFSSTCRVCGASFFQRDDDNPEAIKERIKTYLKHTHPLISYYRKKKILYNIKGEQSPEHITQKILNFLGKKEKI</sequence>
<evidence type="ECO:0000259" key="4">
    <source>
        <dbReference type="Pfam" id="PF05191"/>
    </source>
</evidence>
<dbReference type="NCBIfam" id="NF001381">
    <property type="entry name" value="PRK00279.1-3"/>
    <property type="match status" value="1"/>
</dbReference>
<comment type="caution">
    <text evidence="5">The sequence shown here is derived from an EMBL/GenBank/DDBJ whole genome shotgun (WGS) entry which is preliminary data.</text>
</comment>
<dbReference type="GO" id="GO:0004017">
    <property type="term" value="F:AMP kinase activity"/>
    <property type="evidence" value="ECO:0007669"/>
    <property type="project" value="InterPro"/>
</dbReference>
<dbReference type="InterPro" id="IPR006259">
    <property type="entry name" value="Adenyl_kin_sub"/>
</dbReference>
<accession>A0A0F9JPY0</accession>
<gene>
    <name evidence="5" type="ORF">LCGC14_1501040</name>
</gene>
<evidence type="ECO:0000256" key="3">
    <source>
        <dbReference type="ARBA" id="ARBA00022777"/>
    </source>
</evidence>
<reference evidence="5" key="1">
    <citation type="journal article" date="2015" name="Nature">
        <title>Complex archaea that bridge the gap between prokaryotes and eukaryotes.</title>
        <authorList>
            <person name="Spang A."/>
            <person name="Saw J.H."/>
            <person name="Jorgensen S.L."/>
            <person name="Zaremba-Niedzwiedzka K."/>
            <person name="Martijn J."/>
            <person name="Lind A.E."/>
            <person name="van Eijk R."/>
            <person name="Schleper C."/>
            <person name="Guy L."/>
            <person name="Ettema T.J."/>
        </authorList>
    </citation>
    <scope>NUCLEOTIDE SEQUENCE</scope>
</reference>
<keyword evidence="3" id="KW-0418">Kinase</keyword>
<dbReference type="InterPro" id="IPR000850">
    <property type="entry name" value="Adenylat/UMP-CMP_kin"/>
</dbReference>
<feature type="domain" description="Adenylate kinase active site lid" evidence="4">
    <location>
        <begin position="125"/>
        <end position="159"/>
    </location>
</feature>
<dbReference type="AlphaFoldDB" id="A0A0F9JPY0"/>
<dbReference type="EMBL" id="LAZR01010891">
    <property type="protein sequence ID" value="KKM64476.1"/>
    <property type="molecule type" value="Genomic_DNA"/>
</dbReference>
<evidence type="ECO:0000256" key="1">
    <source>
        <dbReference type="ARBA" id="ARBA00022679"/>
    </source>
</evidence>
<dbReference type="PANTHER" id="PTHR23359">
    <property type="entry name" value="NUCLEOTIDE KINASE"/>
    <property type="match status" value="1"/>
</dbReference>
<protein>
    <recommendedName>
        <fullName evidence="4">Adenylate kinase active site lid domain-containing protein</fullName>
    </recommendedName>
</protein>
<proteinExistence type="inferred from homology"/>
<dbReference type="Gene3D" id="3.40.50.300">
    <property type="entry name" value="P-loop containing nucleotide triphosphate hydrolases"/>
    <property type="match status" value="1"/>
</dbReference>
<dbReference type="HAMAP" id="MF_00235">
    <property type="entry name" value="Adenylate_kinase_Adk"/>
    <property type="match status" value="1"/>
</dbReference>
<name>A0A0F9JPY0_9ZZZZ</name>
<keyword evidence="1" id="KW-0808">Transferase</keyword>
<dbReference type="SUPFAM" id="SSF52540">
    <property type="entry name" value="P-loop containing nucleoside triphosphate hydrolases"/>
    <property type="match status" value="1"/>
</dbReference>
<keyword evidence="2" id="KW-0547">Nucleotide-binding</keyword>
<dbReference type="CDD" id="cd01428">
    <property type="entry name" value="ADK"/>
    <property type="match status" value="1"/>
</dbReference>
<dbReference type="PRINTS" id="PR00094">
    <property type="entry name" value="ADENYLTKNASE"/>
</dbReference>
<dbReference type="Pfam" id="PF05191">
    <property type="entry name" value="ADK_lid"/>
    <property type="match status" value="1"/>
</dbReference>
<dbReference type="PROSITE" id="PS00113">
    <property type="entry name" value="ADENYLATE_KINASE"/>
    <property type="match status" value="1"/>
</dbReference>
<dbReference type="Pfam" id="PF00406">
    <property type="entry name" value="ADK"/>
    <property type="match status" value="1"/>
</dbReference>
<dbReference type="NCBIfam" id="TIGR01351">
    <property type="entry name" value="adk"/>
    <property type="match status" value="1"/>
</dbReference>
<organism evidence="5">
    <name type="scientific">marine sediment metagenome</name>
    <dbReference type="NCBI Taxonomy" id="412755"/>
    <lineage>
        <taxon>unclassified sequences</taxon>
        <taxon>metagenomes</taxon>
        <taxon>ecological metagenomes</taxon>
    </lineage>
</organism>
<dbReference type="InterPro" id="IPR007862">
    <property type="entry name" value="Adenylate_kinase_lid-dom"/>
</dbReference>
<dbReference type="InterPro" id="IPR027417">
    <property type="entry name" value="P-loop_NTPase"/>
</dbReference>
<evidence type="ECO:0000256" key="2">
    <source>
        <dbReference type="ARBA" id="ARBA00022741"/>
    </source>
</evidence>
<dbReference type="GO" id="GO:0005524">
    <property type="term" value="F:ATP binding"/>
    <property type="evidence" value="ECO:0007669"/>
    <property type="project" value="InterPro"/>
</dbReference>